<dbReference type="GO" id="GO:0004860">
    <property type="term" value="F:protein kinase inhibitor activity"/>
    <property type="evidence" value="ECO:0007669"/>
    <property type="project" value="UniProtKB-KW"/>
</dbReference>
<dbReference type="AlphaFoldDB" id="A0A061EXC7"/>
<feature type="compositionally biased region" description="Low complexity" evidence="3">
    <location>
        <begin position="36"/>
        <end position="48"/>
    </location>
</feature>
<proteinExistence type="predicted"/>
<dbReference type="HOGENOM" id="CLU_128426_1_0_1"/>
<dbReference type="GO" id="GO:0032875">
    <property type="term" value="P:regulation of DNA endoreduplication"/>
    <property type="evidence" value="ECO:0007669"/>
    <property type="project" value="InterPro"/>
</dbReference>
<dbReference type="OrthoDB" id="1002177at2759"/>
<evidence type="ECO:0000313" key="5">
    <source>
        <dbReference type="Proteomes" id="UP000026915"/>
    </source>
</evidence>
<feature type="region of interest" description="Disordered" evidence="3">
    <location>
        <begin position="1"/>
        <end position="56"/>
    </location>
</feature>
<keyword evidence="5" id="KW-1185">Reference proteome</keyword>
<dbReference type="EMBL" id="CM001883">
    <property type="protein sequence ID" value="EOY09318.1"/>
    <property type="molecule type" value="Genomic_DNA"/>
</dbReference>
<dbReference type="PANTHER" id="PTHR33142:SF28">
    <property type="entry name" value="CYCLIN-DEPENDENT PROTEIN KINASE INHIBITOR SMR13"/>
    <property type="match status" value="1"/>
</dbReference>
<dbReference type="KEGG" id="tcc:18598993"/>
<dbReference type="Gramene" id="Tc05v2_t013520.1">
    <property type="protein sequence ID" value="Tc05v2_p013520.1"/>
    <property type="gene ID" value="Tc05v2_g013520"/>
</dbReference>
<organism evidence="4 5">
    <name type="scientific">Theobroma cacao</name>
    <name type="common">Cacao</name>
    <name type="synonym">Cocoa</name>
    <dbReference type="NCBI Taxonomy" id="3641"/>
    <lineage>
        <taxon>Eukaryota</taxon>
        <taxon>Viridiplantae</taxon>
        <taxon>Streptophyta</taxon>
        <taxon>Embryophyta</taxon>
        <taxon>Tracheophyta</taxon>
        <taxon>Spermatophyta</taxon>
        <taxon>Magnoliopsida</taxon>
        <taxon>eudicotyledons</taxon>
        <taxon>Gunneridae</taxon>
        <taxon>Pentapetalae</taxon>
        <taxon>rosids</taxon>
        <taxon>malvids</taxon>
        <taxon>Malvales</taxon>
        <taxon>Malvaceae</taxon>
        <taxon>Byttnerioideae</taxon>
        <taxon>Theobroma</taxon>
    </lineage>
</organism>
<dbReference type="eggNOG" id="ENOG502S7SX">
    <property type="taxonomic scope" value="Eukaryota"/>
</dbReference>
<dbReference type="OMA" id="MAPCATR"/>
<feature type="compositionally biased region" description="Basic residues" evidence="3">
    <location>
        <begin position="1"/>
        <end position="12"/>
    </location>
</feature>
<protein>
    <submittedName>
        <fullName evidence="4">Uncharacterized protein</fullName>
    </submittedName>
</protein>
<dbReference type="Gramene" id="EOY09318">
    <property type="protein sequence ID" value="EOY09318"/>
    <property type="gene ID" value="TCM_024741"/>
</dbReference>
<evidence type="ECO:0000256" key="1">
    <source>
        <dbReference type="ARBA" id="ARBA00023013"/>
    </source>
</evidence>
<dbReference type="InterPro" id="IPR040389">
    <property type="entry name" value="SMR"/>
</dbReference>
<gene>
    <name evidence="4" type="ORF">TCM_024741</name>
</gene>
<keyword evidence="2" id="KW-0131">Cell cycle</keyword>
<reference evidence="4 5" key="1">
    <citation type="journal article" date="2013" name="Genome Biol.">
        <title>The genome sequence of the most widely cultivated cacao type and its use to identify candidate genes regulating pod color.</title>
        <authorList>
            <person name="Motamayor J.C."/>
            <person name="Mockaitis K."/>
            <person name="Schmutz J."/>
            <person name="Haiminen N."/>
            <person name="Iii D.L."/>
            <person name="Cornejo O."/>
            <person name="Findley S.D."/>
            <person name="Zheng P."/>
            <person name="Utro F."/>
            <person name="Royaert S."/>
            <person name="Saski C."/>
            <person name="Jenkins J."/>
            <person name="Podicheti R."/>
            <person name="Zhao M."/>
            <person name="Scheffler B.E."/>
            <person name="Stack J.C."/>
            <person name="Feltus F.A."/>
            <person name="Mustiga G.M."/>
            <person name="Amores F."/>
            <person name="Phillips W."/>
            <person name="Marelli J.P."/>
            <person name="May G.D."/>
            <person name="Shapiro H."/>
            <person name="Ma J."/>
            <person name="Bustamante C.D."/>
            <person name="Schnell R.J."/>
            <person name="Main D."/>
            <person name="Gilbert D."/>
            <person name="Parida L."/>
            <person name="Kuhn D.N."/>
        </authorList>
    </citation>
    <scope>NUCLEOTIDE SEQUENCE [LARGE SCALE GENOMIC DNA]</scope>
    <source>
        <strain evidence="5">cv. Matina 1-6</strain>
    </source>
</reference>
<dbReference type="PANTHER" id="PTHR33142">
    <property type="entry name" value="CYCLIN-DEPENDENT PROTEIN KINASE INHIBITOR SMR13"/>
    <property type="match status" value="1"/>
</dbReference>
<feature type="compositionally biased region" description="Basic and acidic residues" evidence="3">
    <location>
        <begin position="13"/>
        <end position="22"/>
    </location>
</feature>
<accession>A0A061EXC7</accession>
<keyword evidence="1" id="KW-0649">Protein kinase inhibitor</keyword>
<evidence type="ECO:0000256" key="3">
    <source>
        <dbReference type="SAM" id="MobiDB-lite"/>
    </source>
</evidence>
<evidence type="ECO:0000313" key="4">
    <source>
        <dbReference type="EMBL" id="EOY09318.1"/>
    </source>
</evidence>
<dbReference type="Proteomes" id="UP000026915">
    <property type="component" value="Chromosome 5"/>
</dbReference>
<dbReference type="InParanoid" id="A0A061EXC7"/>
<dbReference type="GO" id="GO:0005634">
    <property type="term" value="C:nucleus"/>
    <property type="evidence" value="ECO:0000318"/>
    <property type="project" value="GO_Central"/>
</dbReference>
<evidence type="ECO:0000256" key="2">
    <source>
        <dbReference type="ARBA" id="ARBA00023306"/>
    </source>
</evidence>
<sequence>MAPTATRRRSCYRRREVERDSSLESSMELPCSHIGSNSSSNDSSCRNSTTADKEDINRVEVLQTGCSTPKGQRFRIPDTLTCPPAPMKPRVAPKLLSRRSSAITFFAPPDIDLFFFLAFQNVSA</sequence>
<name>A0A061EXC7_THECC</name>